<name>A0A7V8FW83_9BURK</name>
<proteinExistence type="predicted"/>
<dbReference type="InterPro" id="IPR014859">
    <property type="entry name" value="Phage_TAC_4"/>
</dbReference>
<evidence type="ECO:0000313" key="1">
    <source>
        <dbReference type="EMBL" id="KAF1043062.1"/>
    </source>
</evidence>
<dbReference type="Proteomes" id="UP000462435">
    <property type="component" value="Unassembled WGS sequence"/>
</dbReference>
<evidence type="ECO:0000313" key="2">
    <source>
        <dbReference type="Proteomes" id="UP000462435"/>
    </source>
</evidence>
<gene>
    <name evidence="1" type="ORF">GAK35_02382</name>
</gene>
<dbReference type="AlphaFoldDB" id="A0A7V8FW83"/>
<protein>
    <submittedName>
        <fullName evidence="1">Uncharacterized protein</fullName>
    </submittedName>
</protein>
<dbReference type="Pfam" id="PF08748">
    <property type="entry name" value="Phage_TAC_4"/>
    <property type="match status" value="1"/>
</dbReference>
<accession>A0A7V8FW83</accession>
<comment type="caution">
    <text evidence="1">The sequence shown here is derived from an EMBL/GenBank/DDBJ whole genome shotgun (WGS) entry which is preliminary data.</text>
</comment>
<organism evidence="1 2">
    <name type="scientific">Herbaspirillum frisingense</name>
    <dbReference type="NCBI Taxonomy" id="92645"/>
    <lineage>
        <taxon>Bacteria</taxon>
        <taxon>Pseudomonadati</taxon>
        <taxon>Pseudomonadota</taxon>
        <taxon>Betaproteobacteria</taxon>
        <taxon>Burkholderiales</taxon>
        <taxon>Oxalobacteraceae</taxon>
        <taxon>Herbaspirillum</taxon>
    </lineage>
</organism>
<dbReference type="EMBL" id="WNDX01000067">
    <property type="protein sequence ID" value="KAF1043062.1"/>
    <property type="molecule type" value="Genomic_DNA"/>
</dbReference>
<sequence>MLKLNPDPTFLLPVPVPVPGKEAPTVIKLVAKYRNIDDLQSFAAALAERSLEQAVCETITGWEGVDTDFSVDALTVLMKSYPSLHNVILEAYFLESHKARRKN</sequence>
<reference evidence="2" key="1">
    <citation type="journal article" date="2020" name="MBio">
        <title>Horizontal gene transfer to a defensive symbiont with a reduced genome amongst a multipartite beetle microbiome.</title>
        <authorList>
            <person name="Waterworth S.C."/>
            <person name="Florez L.V."/>
            <person name="Rees E.R."/>
            <person name="Hertweck C."/>
            <person name="Kaltenpoth M."/>
            <person name="Kwan J.C."/>
        </authorList>
    </citation>
    <scope>NUCLEOTIDE SEQUENCE [LARGE SCALE GENOMIC DNA]</scope>
</reference>